<dbReference type="AlphaFoldDB" id="A0A370G7S8"/>
<dbReference type="EMBL" id="QQAY01000015">
    <property type="protein sequence ID" value="RDI39156.1"/>
    <property type="molecule type" value="Genomic_DNA"/>
</dbReference>
<evidence type="ECO:0000256" key="1">
    <source>
        <dbReference type="SAM" id="Phobius"/>
    </source>
</evidence>
<dbReference type="RefSeq" id="WP_114746764.1">
    <property type="nucleotide sequence ID" value="NZ_QQAY01000015.1"/>
</dbReference>
<sequence>MIKKGTVPITFIIIGLIGWFLYEKMTALDGPPIDTFLTEISYKDIQDKINSNESEILQIQDGKVKVREYENANHQNFISYSFWIVNKTNQTISFRDRYFLGEEMQPFLEGDSAFGASSKDRFITLKPHEKTGITAPIDIKKYNQLGSEERRVFDQFKNFLYVEFAYKHHKPEYLKVEL</sequence>
<gene>
    <name evidence="2" type="ORF">DFR59_11563</name>
</gene>
<protein>
    <submittedName>
        <fullName evidence="2">Uncharacterized protein</fullName>
    </submittedName>
</protein>
<evidence type="ECO:0000313" key="3">
    <source>
        <dbReference type="Proteomes" id="UP000255326"/>
    </source>
</evidence>
<keyword evidence="1" id="KW-0472">Membrane</keyword>
<accession>A0A370G7S8</accession>
<keyword evidence="3" id="KW-1185">Reference proteome</keyword>
<dbReference type="Proteomes" id="UP000255326">
    <property type="component" value="Unassembled WGS sequence"/>
</dbReference>
<organism evidence="2 3">
    <name type="scientific">Falsibacillus pallidus</name>
    <dbReference type="NCBI Taxonomy" id="493781"/>
    <lineage>
        <taxon>Bacteria</taxon>
        <taxon>Bacillati</taxon>
        <taxon>Bacillota</taxon>
        <taxon>Bacilli</taxon>
        <taxon>Bacillales</taxon>
        <taxon>Bacillaceae</taxon>
        <taxon>Falsibacillus</taxon>
    </lineage>
</organism>
<proteinExistence type="predicted"/>
<keyword evidence="1" id="KW-1133">Transmembrane helix</keyword>
<feature type="transmembrane region" description="Helical" evidence="1">
    <location>
        <begin position="6"/>
        <end position="22"/>
    </location>
</feature>
<evidence type="ECO:0000313" key="2">
    <source>
        <dbReference type="EMBL" id="RDI39156.1"/>
    </source>
</evidence>
<reference evidence="2 3" key="1">
    <citation type="submission" date="2018-07" db="EMBL/GenBank/DDBJ databases">
        <title>Genomic Encyclopedia of Type Strains, Phase IV (KMG-IV): sequencing the most valuable type-strain genomes for metagenomic binning, comparative biology and taxonomic classification.</title>
        <authorList>
            <person name="Goeker M."/>
        </authorList>
    </citation>
    <scope>NUCLEOTIDE SEQUENCE [LARGE SCALE GENOMIC DNA]</scope>
    <source>
        <strain evidence="2 3">DSM 25281</strain>
    </source>
</reference>
<keyword evidence="1" id="KW-0812">Transmembrane</keyword>
<name>A0A370G7S8_9BACI</name>
<comment type="caution">
    <text evidence="2">The sequence shown here is derived from an EMBL/GenBank/DDBJ whole genome shotgun (WGS) entry which is preliminary data.</text>
</comment>